<dbReference type="InterPro" id="IPR036264">
    <property type="entry name" value="Bact_exopeptidase_dim_dom"/>
</dbReference>
<dbReference type="PANTHER" id="PTHR32494">
    <property type="entry name" value="ALLANTOATE DEIMINASE-RELATED"/>
    <property type="match status" value="1"/>
</dbReference>
<feature type="binding site" evidence="7">
    <location>
        <position position="192"/>
    </location>
    <ligand>
        <name>Zn(2+)</name>
        <dbReference type="ChEBI" id="CHEBI:29105"/>
        <label>1</label>
    </ligand>
</feature>
<evidence type="ECO:0000256" key="2">
    <source>
        <dbReference type="ARBA" id="ARBA00006153"/>
    </source>
</evidence>
<dbReference type="AlphaFoldDB" id="A0A2H3LCA7"/>
<feature type="binding site" evidence="7">
    <location>
        <position position="93"/>
    </location>
    <ligand>
        <name>Zn(2+)</name>
        <dbReference type="ChEBI" id="CHEBI:29105"/>
        <label>1</label>
    </ligand>
</feature>
<feature type="binding site" evidence="7">
    <location>
        <position position="385"/>
    </location>
    <ligand>
        <name>Zn(2+)</name>
        <dbReference type="ChEBI" id="CHEBI:29105"/>
        <label>2</label>
    </ligand>
</feature>
<evidence type="ECO:0000256" key="3">
    <source>
        <dbReference type="ARBA" id="ARBA00011738"/>
    </source>
</evidence>
<dbReference type="InterPro" id="IPR002933">
    <property type="entry name" value="Peptidase_M20"/>
</dbReference>
<dbReference type="NCBIfam" id="TIGR01879">
    <property type="entry name" value="hydantase"/>
    <property type="match status" value="1"/>
</dbReference>
<dbReference type="CDD" id="cd03884">
    <property type="entry name" value="M20_bAS"/>
    <property type="match status" value="1"/>
</dbReference>
<dbReference type="Pfam" id="PF01546">
    <property type="entry name" value="Peptidase_M20"/>
    <property type="match status" value="1"/>
</dbReference>
<comment type="caution">
    <text evidence="9">The sequence shown here is derived from an EMBL/GenBank/DDBJ whole genome shotgun (WGS) entry which is preliminary data.</text>
</comment>
<comment type="similarity">
    <text evidence="2">Belongs to the peptidase M20 family.</text>
</comment>
<keyword evidence="7" id="KW-0862">Zinc</keyword>
<dbReference type="EMBL" id="LYXE01000059">
    <property type="protein sequence ID" value="PDW00077.1"/>
    <property type="molecule type" value="Genomic_DNA"/>
</dbReference>
<dbReference type="RefSeq" id="WP_097651272.1">
    <property type="nucleotide sequence ID" value="NZ_LYXE01000059.1"/>
</dbReference>
<evidence type="ECO:0000256" key="4">
    <source>
        <dbReference type="ARBA" id="ARBA00022723"/>
    </source>
</evidence>
<evidence type="ECO:0000256" key="1">
    <source>
        <dbReference type="ARBA" id="ARBA00001936"/>
    </source>
</evidence>
<dbReference type="InterPro" id="IPR010158">
    <property type="entry name" value="Amidase_Cbmase"/>
</dbReference>
<dbReference type="GO" id="GO:0016813">
    <property type="term" value="F:hydrolase activity, acting on carbon-nitrogen (but not peptide) bonds, in linear amidines"/>
    <property type="evidence" value="ECO:0007669"/>
    <property type="project" value="InterPro"/>
</dbReference>
<keyword evidence="6" id="KW-0464">Manganese</keyword>
<feature type="binding site" evidence="7">
    <location>
        <position position="93"/>
    </location>
    <ligand>
        <name>Zn(2+)</name>
        <dbReference type="ChEBI" id="CHEBI:29105"/>
        <label>2</label>
    </ligand>
</feature>
<name>A0A2H3LCA7_9CHLR</name>
<dbReference type="SUPFAM" id="SSF53187">
    <property type="entry name" value="Zn-dependent exopeptidases"/>
    <property type="match status" value="1"/>
</dbReference>
<evidence type="ECO:0000313" key="10">
    <source>
        <dbReference type="Proteomes" id="UP000220922"/>
    </source>
</evidence>
<evidence type="ECO:0000313" key="9">
    <source>
        <dbReference type="EMBL" id="PDW00077.1"/>
    </source>
</evidence>
<keyword evidence="10" id="KW-1185">Reference proteome</keyword>
<feature type="binding site" evidence="7">
    <location>
        <position position="128"/>
    </location>
    <ligand>
        <name>Zn(2+)</name>
        <dbReference type="ChEBI" id="CHEBI:29105"/>
        <label>2</label>
    </ligand>
</feature>
<evidence type="ECO:0000256" key="5">
    <source>
        <dbReference type="ARBA" id="ARBA00022801"/>
    </source>
</evidence>
<dbReference type="Pfam" id="PF07687">
    <property type="entry name" value="M20_dimer"/>
    <property type="match status" value="1"/>
</dbReference>
<comment type="cofactor">
    <cofactor evidence="1">
        <name>Mn(2+)</name>
        <dbReference type="ChEBI" id="CHEBI:29035"/>
    </cofactor>
</comment>
<dbReference type="InterPro" id="IPR011650">
    <property type="entry name" value="Peptidase_M20_dimer"/>
</dbReference>
<evidence type="ECO:0000259" key="8">
    <source>
        <dbReference type="Pfam" id="PF07687"/>
    </source>
</evidence>
<accession>A0A2H3LCA7</accession>
<keyword evidence="5 9" id="KW-0378">Hydrolase</keyword>
<dbReference type="Gene3D" id="3.40.630.10">
    <property type="entry name" value="Zn peptidases"/>
    <property type="match status" value="1"/>
</dbReference>
<dbReference type="Proteomes" id="UP000220922">
    <property type="component" value="Unassembled WGS sequence"/>
</dbReference>
<evidence type="ECO:0000256" key="7">
    <source>
        <dbReference type="PIRSR" id="PIRSR001235-1"/>
    </source>
</evidence>
<dbReference type="PIRSF" id="PIRSF001235">
    <property type="entry name" value="Amidase_carbamoylase"/>
    <property type="match status" value="1"/>
</dbReference>
<gene>
    <name evidence="9" type="ORF">A9Q02_10750</name>
</gene>
<dbReference type="PANTHER" id="PTHR32494:SF19">
    <property type="entry name" value="ALLANTOATE DEIMINASE-RELATED"/>
    <property type="match status" value="1"/>
</dbReference>
<comment type="subunit">
    <text evidence="3">Homodimer.</text>
</comment>
<feature type="binding site" evidence="7">
    <location>
        <position position="82"/>
    </location>
    <ligand>
        <name>Zn(2+)</name>
        <dbReference type="ChEBI" id="CHEBI:29105"/>
        <label>1</label>
    </ligand>
</feature>
<feature type="domain" description="Peptidase M20 dimerisation" evidence="8">
    <location>
        <begin position="218"/>
        <end position="311"/>
    </location>
</feature>
<dbReference type="SUPFAM" id="SSF55031">
    <property type="entry name" value="Bacterial exopeptidase dimerisation domain"/>
    <property type="match status" value="1"/>
</dbReference>
<comment type="cofactor">
    <cofactor evidence="7">
        <name>Zn(2+)</name>
        <dbReference type="ChEBI" id="CHEBI:29105"/>
    </cofactor>
    <text evidence="7">Binds 2 Zn(2+) ions per subunit.</text>
</comment>
<evidence type="ECO:0000256" key="6">
    <source>
        <dbReference type="ARBA" id="ARBA00023211"/>
    </source>
</evidence>
<dbReference type="Gene3D" id="3.30.70.360">
    <property type="match status" value="1"/>
</dbReference>
<reference evidence="9 10" key="1">
    <citation type="submission" date="2016-05" db="EMBL/GenBank/DDBJ databases">
        <authorList>
            <person name="Lavstsen T."/>
            <person name="Jespersen J.S."/>
        </authorList>
    </citation>
    <scope>NUCLEOTIDE SEQUENCE [LARGE SCALE GENOMIC DNA]</scope>
    <source>
        <strain evidence="9 10">B7-9</strain>
    </source>
</reference>
<protein>
    <submittedName>
        <fullName evidence="9">Zn-dependent hydrolase</fullName>
    </submittedName>
</protein>
<keyword evidence="4 7" id="KW-0479">Metal-binding</keyword>
<dbReference type="OrthoDB" id="9808195at2"/>
<organism evidence="9 10">
    <name type="scientific">Candidatus Chloroploca asiatica</name>
    <dbReference type="NCBI Taxonomy" id="1506545"/>
    <lineage>
        <taxon>Bacteria</taxon>
        <taxon>Bacillati</taxon>
        <taxon>Chloroflexota</taxon>
        <taxon>Chloroflexia</taxon>
        <taxon>Chloroflexales</taxon>
        <taxon>Chloroflexineae</taxon>
        <taxon>Oscillochloridaceae</taxon>
        <taxon>Candidatus Chloroploca</taxon>
    </lineage>
</organism>
<proteinExistence type="inferred from homology"/>
<sequence length="413" mass="43817">MELIIDAQALGADLEALAAYSDDEPPGVTRLVYGPADLRARAYLRQQCDEAGLVVREDGLGNLFARWPGSEPDLPAVASGSHIDALPHAGRFDGTVGVVGALEALRALRRAGFQPRRSLEMILFTSEEPTRFGLGCLGSRAMIGALTPDQLRQLRDGQGRSLDEWRTSADFTAPLEAVALAPGAYGAFVELHIEQGPLLEVEGLPIGVVRAIAAPAALRVVIRGQSGHAGSVLMLERRDALLAGAELALAVEAAALGTGSRDTVATTGIFTIGPGAVNAIPNVATLEIDVRDIDLERRDQVLQAIKASTEAICARRHVTYDLIELNADPPATCDPAVVETIIKVCDRIGLPRLIMISRAYHDSLFMARICPTAMIFIPSRGGISHRADEYSDLDQIGQGVAVLAHSLAALSHA</sequence>
<dbReference type="GO" id="GO:0046872">
    <property type="term" value="F:metal ion binding"/>
    <property type="evidence" value="ECO:0007669"/>
    <property type="project" value="UniProtKB-KW"/>
</dbReference>